<dbReference type="EMBL" id="UGTF01000002">
    <property type="protein sequence ID" value="SUB89929.1"/>
    <property type="molecule type" value="Genomic_DNA"/>
</dbReference>
<proteinExistence type="predicted"/>
<dbReference type="RefSeq" id="WP_147278240.1">
    <property type="nucleotide sequence ID" value="NZ_JRFA01000015.1"/>
</dbReference>
<organism evidence="1 2">
    <name type="scientific">Porphyromonas macacae</name>
    <dbReference type="NCBI Taxonomy" id="28115"/>
    <lineage>
        <taxon>Bacteria</taxon>
        <taxon>Pseudomonadati</taxon>
        <taxon>Bacteroidota</taxon>
        <taxon>Bacteroidia</taxon>
        <taxon>Bacteroidales</taxon>
        <taxon>Porphyromonadaceae</taxon>
        <taxon>Porphyromonas</taxon>
    </lineage>
</organism>
<dbReference type="Proteomes" id="UP000254156">
    <property type="component" value="Unassembled WGS sequence"/>
</dbReference>
<reference evidence="1 2" key="1">
    <citation type="submission" date="2018-06" db="EMBL/GenBank/DDBJ databases">
        <authorList>
            <consortium name="Pathogen Informatics"/>
            <person name="Doyle S."/>
        </authorList>
    </citation>
    <scope>NUCLEOTIDE SEQUENCE [LARGE SCALE GENOMIC DNA]</scope>
    <source>
        <strain evidence="1 2">NCTC11632</strain>
    </source>
</reference>
<gene>
    <name evidence="1" type="ORF">NCTC11632_02060</name>
</gene>
<name>A0A379EBN2_9PORP</name>
<dbReference type="AlphaFoldDB" id="A0A379EBN2"/>
<evidence type="ECO:0000313" key="2">
    <source>
        <dbReference type="Proteomes" id="UP000254156"/>
    </source>
</evidence>
<sequence length="95" mass="11053">MKILCLMPEKSLRYGFSTKLTWIFILCLKNFQPSGREFLILLETENFQRKTARKQPVDIKKEHGLQNGCHNASGYLTNARLCLFLCFRILAKFAP</sequence>
<accession>A0A379EBN2</accession>
<evidence type="ECO:0000313" key="1">
    <source>
        <dbReference type="EMBL" id="SUB89929.1"/>
    </source>
</evidence>
<protein>
    <submittedName>
        <fullName evidence="1">Uncharacterized protein</fullName>
    </submittedName>
</protein>